<dbReference type="SUPFAM" id="SSF53254">
    <property type="entry name" value="Phosphoglycerate mutase-like"/>
    <property type="match status" value="1"/>
</dbReference>
<evidence type="ECO:0000256" key="1">
    <source>
        <dbReference type="SAM" id="MobiDB-lite"/>
    </source>
</evidence>
<gene>
    <name evidence="2" type="ORF">F5X71_17520</name>
</gene>
<accession>A0A6G9XSF1</accession>
<sequence>MPVADAPGTERRSRPAILGTSGPGNPRSSTGRALTGAAYEPALLRRSLRSGARAPDRCPNWTRSGSAPTRRSTDPAARRRTAEVLRDWIVARELARRVSDGESGFEVVARMSSAFTSIADAHPRETIVVVGHVAALSVTVSRLCGLGSSVWGRPLDHAAPFLLTWDGADWRCAAWPVPPVAR</sequence>
<dbReference type="Proteomes" id="UP000501705">
    <property type="component" value="Chromosome"/>
</dbReference>
<feature type="compositionally biased region" description="Polar residues" evidence="1">
    <location>
        <begin position="61"/>
        <end position="70"/>
    </location>
</feature>
<evidence type="ECO:0008006" key="4">
    <source>
        <dbReference type="Google" id="ProtNLM"/>
    </source>
</evidence>
<name>A0A6G9XSF1_NOCBR</name>
<dbReference type="InterPro" id="IPR013078">
    <property type="entry name" value="His_Pase_superF_clade-1"/>
</dbReference>
<dbReference type="Gene3D" id="3.40.50.1240">
    <property type="entry name" value="Phosphoglycerate mutase-like"/>
    <property type="match status" value="1"/>
</dbReference>
<feature type="region of interest" description="Disordered" evidence="1">
    <location>
        <begin position="49"/>
        <end position="78"/>
    </location>
</feature>
<protein>
    <recommendedName>
        <fullName evidence="4">Histidine phosphatase family protein</fullName>
    </recommendedName>
</protein>
<reference evidence="2 3" key="1">
    <citation type="journal article" date="2019" name="ACS Chem. Biol.">
        <title>Identification and Mobilization of a Cryptic Antibiotic Biosynthesis Gene Locus from a Human-Pathogenic Nocardia Isolate.</title>
        <authorList>
            <person name="Herisse M."/>
            <person name="Ishida K."/>
            <person name="Porter J.L."/>
            <person name="Howden B."/>
            <person name="Hertweck C."/>
            <person name="Stinear T.P."/>
            <person name="Pidot S.J."/>
        </authorList>
    </citation>
    <scope>NUCLEOTIDE SEQUENCE [LARGE SCALE GENOMIC DNA]</scope>
    <source>
        <strain evidence="2 3">AUSMDU00024985</strain>
    </source>
</reference>
<feature type="region of interest" description="Disordered" evidence="1">
    <location>
        <begin position="1"/>
        <end position="36"/>
    </location>
</feature>
<dbReference type="AlphaFoldDB" id="A0A6G9XSF1"/>
<dbReference type="EMBL" id="CP046171">
    <property type="protein sequence ID" value="QIS03882.1"/>
    <property type="molecule type" value="Genomic_DNA"/>
</dbReference>
<evidence type="ECO:0000313" key="2">
    <source>
        <dbReference type="EMBL" id="QIS03882.1"/>
    </source>
</evidence>
<organism evidence="2 3">
    <name type="scientific">Nocardia brasiliensis</name>
    <dbReference type="NCBI Taxonomy" id="37326"/>
    <lineage>
        <taxon>Bacteria</taxon>
        <taxon>Bacillati</taxon>
        <taxon>Actinomycetota</taxon>
        <taxon>Actinomycetes</taxon>
        <taxon>Mycobacteriales</taxon>
        <taxon>Nocardiaceae</taxon>
        <taxon>Nocardia</taxon>
    </lineage>
</organism>
<proteinExistence type="predicted"/>
<evidence type="ECO:0000313" key="3">
    <source>
        <dbReference type="Proteomes" id="UP000501705"/>
    </source>
</evidence>
<dbReference type="InterPro" id="IPR029033">
    <property type="entry name" value="His_PPase_superfam"/>
</dbReference>
<dbReference type="Pfam" id="PF00300">
    <property type="entry name" value="His_Phos_1"/>
    <property type="match status" value="1"/>
</dbReference>